<reference evidence="2 3" key="1">
    <citation type="journal article" date="2004" name="Proc. Natl. Acad. Sci. U.S.A.">
        <title>The diploid genome sequence of Candida albicans.</title>
        <authorList>
            <person name="Jones T."/>
            <person name="Federspiel N.A."/>
            <person name="Chibana H."/>
            <person name="Dungan J."/>
            <person name="Kalman S."/>
            <person name="Magee B.B."/>
            <person name="Newport G."/>
            <person name="Thorstenson Y.R."/>
            <person name="Agabian N."/>
            <person name="Magee P.T."/>
            <person name="Davis R.W."/>
            <person name="Scherer S."/>
        </authorList>
    </citation>
    <scope>NUCLEOTIDE SEQUENCE [LARGE SCALE GENOMIC DNA]</scope>
    <source>
        <strain evidence="3">SC5314 / ATCC MYA-2876</strain>
    </source>
</reference>
<dbReference type="AlphaFoldDB" id="A0A1D8PIQ4"/>
<proteinExistence type="predicted"/>
<keyword evidence="3" id="KW-1185">Reference proteome</keyword>
<reference evidence="2 3" key="3">
    <citation type="journal article" date="2013" name="Genome Biol.">
        <title>Assembly of a phased diploid Candida albicans genome facilitates allele-specific measurements and provides a simple model for repeat and indel structure.</title>
        <authorList>
            <person name="Muzzey D."/>
            <person name="Schwartz K."/>
            <person name="Weissman J.S."/>
            <person name="Sherlock G."/>
        </authorList>
    </citation>
    <scope>NUCLEOTIDE SEQUENCE [LARGE SCALE GENOMIC DNA]</scope>
    <source>
        <strain evidence="3">SC5314 / ATCC MYA-2876</strain>
    </source>
</reference>
<dbReference type="eggNOG" id="ENOG502SXWZ">
    <property type="taxonomic scope" value="Eukaryota"/>
</dbReference>
<accession>A0A1D8PIQ4</accession>
<organism evidence="2 3">
    <name type="scientific">Candida albicans (strain SC5314 / ATCC MYA-2876)</name>
    <name type="common">Yeast</name>
    <dbReference type="NCBI Taxonomy" id="237561"/>
    <lineage>
        <taxon>Eukaryota</taxon>
        <taxon>Fungi</taxon>
        <taxon>Dikarya</taxon>
        <taxon>Ascomycota</taxon>
        <taxon>Saccharomycotina</taxon>
        <taxon>Pichiomycetes</taxon>
        <taxon>Debaryomycetaceae</taxon>
        <taxon>Candida/Lodderomyces clade</taxon>
        <taxon>Candida</taxon>
    </lineage>
</organism>
<dbReference type="Proteomes" id="UP000000559">
    <property type="component" value="Chromosome 2"/>
</dbReference>
<keyword evidence="1" id="KW-0732">Signal</keyword>
<dbReference type="EMBL" id="CP017624">
    <property type="protein sequence ID" value="AOW28010.1"/>
    <property type="molecule type" value="Genomic_DNA"/>
</dbReference>
<protein>
    <submittedName>
        <fullName evidence="2">Uncharacterized protein</fullName>
    </submittedName>
</protein>
<reference evidence="2 3" key="2">
    <citation type="journal article" date="2007" name="Genome Biol.">
        <title>Assembly of the Candida albicans genome into sixteen supercontigs aligned on the eight chromosomes.</title>
        <authorList>
            <person name="van het Hoog M."/>
            <person name="Rast T.J."/>
            <person name="Martchenko M."/>
            <person name="Grindle S."/>
            <person name="Dignard D."/>
            <person name="Hogues H."/>
            <person name="Cuomo C."/>
            <person name="Berriman M."/>
            <person name="Scherer S."/>
            <person name="Magee B.B."/>
            <person name="Whiteway M."/>
            <person name="Chibana H."/>
            <person name="Nantel A."/>
            <person name="Magee P.T."/>
        </authorList>
    </citation>
    <scope>GENOME REANNOTATION</scope>
    <source>
        <strain evidence="3">SC5314 / ATCC MYA-2876</strain>
    </source>
</reference>
<dbReference type="GeneID" id="3643943"/>
<dbReference type="OrthoDB" id="4018368at2759"/>
<feature type="chain" id="PRO_5009111128" evidence="1">
    <location>
        <begin position="20"/>
        <end position="152"/>
    </location>
</feature>
<dbReference type="RefSeq" id="XP_714391.2">
    <property type="nucleotide sequence ID" value="XM_709298.2"/>
</dbReference>
<evidence type="ECO:0000313" key="3">
    <source>
        <dbReference type="Proteomes" id="UP000000559"/>
    </source>
</evidence>
<evidence type="ECO:0000256" key="1">
    <source>
        <dbReference type="SAM" id="SignalP"/>
    </source>
</evidence>
<dbReference type="InParanoid" id="A0A1D8PIQ4"/>
<dbReference type="KEGG" id="cal:CAALFM_C210330CA"/>
<gene>
    <name evidence="2" type="ordered locus">CAALFM_C210330CA</name>
</gene>
<feature type="signal peptide" evidence="1">
    <location>
        <begin position="1"/>
        <end position="19"/>
    </location>
</feature>
<name>A0A1D8PIQ4_CANAL</name>
<sequence>MKFFTAATTALLLSAQALAELTSYKLYAKSENTEIDGKGVSILHEGAGIYFVFLGTDSIDVTYDDVEKLLYVPVSSDIQFNFGTNADIVQFSVTPPVSVEIAEDGSVNFEGSDDLFAAQYINDPYNYSKDSYAVILRGKPHAIPIKLVAKKN</sequence>
<evidence type="ECO:0000313" key="2">
    <source>
        <dbReference type="EMBL" id="AOW28010.1"/>
    </source>
</evidence>